<protein>
    <recommendedName>
        <fullName evidence="4">RRM domain-containing protein</fullName>
    </recommendedName>
</protein>
<feature type="compositionally biased region" description="Gly residues" evidence="1">
    <location>
        <begin position="128"/>
        <end position="137"/>
    </location>
</feature>
<dbReference type="STRING" id="6832.A0A553NUA8"/>
<dbReference type="InterPro" id="IPR012677">
    <property type="entry name" value="Nucleotide-bd_a/b_plait_sf"/>
</dbReference>
<feature type="region of interest" description="Disordered" evidence="1">
    <location>
        <begin position="119"/>
        <end position="505"/>
    </location>
</feature>
<feature type="compositionally biased region" description="Basic and acidic residues" evidence="1">
    <location>
        <begin position="402"/>
        <end position="411"/>
    </location>
</feature>
<dbReference type="Gene3D" id="3.30.70.330">
    <property type="match status" value="1"/>
</dbReference>
<sequence length="505" mass="56482">MKENTWGKKGKKSKGKTIDLNSFLSDGAQPVNDDVTVVTIAPISSWADEMDEIDSRYSSAKPGAKIVLPTAPRAARGPDITRDGDRMRGYGYVDFEDRASLIEAFTMTEQYLGNRKIKVDVASRSGDMSGGRGGFRSGGSRYDRDDGEDRTAGDWRSGPRETPSFDRGDRRDNYDRGGDRDRDRGGFDRGYNSNNRSYSQYNGGSGYDRRDNRGYGRDRDSERRGFDNYERRDGGFGGDRRGGSRYDDRRNDGGYERRDRGAGYDRGGDRSGDREPRERPKLVLEKRTAASKPEDNAPVAASSIFGGAKPVDTTKKEREIEEKLKTTTLEPEEEEPPKPSAASIFGGAKPVDTAAREREIEEKLLKEREQRAKDETPSEKGQRDEREDEKSAEGRPTSSTNRNRDDRDHRGGGRGGSGGGTRYEPPQRRSGPDHDRRDDRRDDRRGRGDRQDRGSSLRKDSERSGSPNEPVPLKTVDEKPPNFVGSNKFSHLPAEEEAANSHESE</sequence>
<keyword evidence="3" id="KW-1185">Reference proteome</keyword>
<feature type="compositionally biased region" description="Basic and acidic residues" evidence="1">
    <location>
        <begin position="79"/>
        <end position="88"/>
    </location>
</feature>
<evidence type="ECO:0000313" key="3">
    <source>
        <dbReference type="Proteomes" id="UP000318571"/>
    </source>
</evidence>
<feature type="compositionally biased region" description="Low complexity" evidence="1">
    <location>
        <begin position="189"/>
        <end position="202"/>
    </location>
</feature>
<proteinExistence type="predicted"/>
<evidence type="ECO:0008006" key="4">
    <source>
        <dbReference type="Google" id="ProtNLM"/>
    </source>
</evidence>
<organism evidence="2 3">
    <name type="scientific">Tigriopus californicus</name>
    <name type="common">Marine copepod</name>
    <dbReference type="NCBI Taxonomy" id="6832"/>
    <lineage>
        <taxon>Eukaryota</taxon>
        <taxon>Metazoa</taxon>
        <taxon>Ecdysozoa</taxon>
        <taxon>Arthropoda</taxon>
        <taxon>Crustacea</taxon>
        <taxon>Multicrustacea</taxon>
        <taxon>Hexanauplia</taxon>
        <taxon>Copepoda</taxon>
        <taxon>Harpacticoida</taxon>
        <taxon>Harpacticidae</taxon>
        <taxon>Tigriopus</taxon>
    </lineage>
</organism>
<dbReference type="InterPro" id="IPR035979">
    <property type="entry name" value="RBD_domain_sf"/>
</dbReference>
<comment type="caution">
    <text evidence="2">The sequence shown here is derived from an EMBL/GenBank/DDBJ whole genome shotgun (WGS) entry which is preliminary data.</text>
</comment>
<feature type="compositionally biased region" description="Basic and acidic residues" evidence="1">
    <location>
        <begin position="141"/>
        <end position="187"/>
    </location>
</feature>
<feature type="region of interest" description="Disordered" evidence="1">
    <location>
        <begin position="68"/>
        <end position="88"/>
    </location>
</feature>
<evidence type="ECO:0000313" key="2">
    <source>
        <dbReference type="EMBL" id="TRY69012.1"/>
    </source>
</evidence>
<feature type="compositionally biased region" description="Basic and acidic residues" evidence="1">
    <location>
        <begin position="354"/>
        <end position="393"/>
    </location>
</feature>
<dbReference type="GO" id="GO:0003676">
    <property type="term" value="F:nucleic acid binding"/>
    <property type="evidence" value="ECO:0007669"/>
    <property type="project" value="InterPro"/>
</dbReference>
<name>A0A553NUA8_TIGCA</name>
<dbReference type="OMA" id="YSGNFDR"/>
<dbReference type="SUPFAM" id="SSF54928">
    <property type="entry name" value="RNA-binding domain, RBD"/>
    <property type="match status" value="1"/>
</dbReference>
<evidence type="ECO:0000256" key="1">
    <source>
        <dbReference type="SAM" id="MobiDB-lite"/>
    </source>
</evidence>
<gene>
    <name evidence="2" type="ORF">TCAL_12018</name>
</gene>
<dbReference type="AlphaFoldDB" id="A0A553NUA8"/>
<feature type="compositionally biased region" description="Basic and acidic residues" evidence="1">
    <location>
        <begin position="312"/>
        <end position="325"/>
    </location>
</feature>
<feature type="compositionally biased region" description="Basic and acidic residues" evidence="1">
    <location>
        <begin position="425"/>
        <end position="463"/>
    </location>
</feature>
<accession>A0A553NUA8</accession>
<reference evidence="2 3" key="1">
    <citation type="journal article" date="2018" name="Nat. Ecol. Evol.">
        <title>Genomic signatures of mitonuclear coevolution across populations of Tigriopus californicus.</title>
        <authorList>
            <person name="Barreto F.S."/>
            <person name="Watson E.T."/>
            <person name="Lima T.G."/>
            <person name="Willett C.S."/>
            <person name="Edmands S."/>
            <person name="Li W."/>
            <person name="Burton R.S."/>
        </authorList>
    </citation>
    <scope>NUCLEOTIDE SEQUENCE [LARGE SCALE GENOMIC DNA]</scope>
    <source>
        <strain evidence="2 3">San Diego</strain>
    </source>
</reference>
<dbReference type="EMBL" id="VCGU01000010">
    <property type="protein sequence ID" value="TRY69012.1"/>
    <property type="molecule type" value="Genomic_DNA"/>
</dbReference>
<dbReference type="Proteomes" id="UP000318571">
    <property type="component" value="Chromosome 1"/>
</dbReference>
<feature type="compositionally biased region" description="Basic and acidic residues" evidence="1">
    <location>
        <begin position="207"/>
        <end position="295"/>
    </location>
</feature>